<proteinExistence type="predicted"/>
<sequence>MSANGNSQDDHQSLSEVLRNTHARNLTAYKRLLSAQECSANETNEPPLDIFWDVVVITASDKQHRLVYEHRIDQKLARGQIPTSVKYHVVEDPPQSKIGGGGSTFLVMKVLREMYSQEFLENARVLLIHAGGYSTRLPHVSARGKIFTTLPQADSQQGIDVLDLKFVLYMHLLKDMPPGVFLTSADGIELFSSNTPFPSQPKARTITALAHPSSTRIGSTHGVYLLQDPNGIVDIDRKLRPEAQSARLLKCQQFIHKPSLETMQKIPMLIHGDASNDDERIVYTDSCYYFDPKTAEIMADTYPKLHPECDLEAWADILSFQNNVPSLESSNDQQIVKQALQEAGIALDVMVLNASRFYHLGTMQEFLEAVCVDKAFMSELNIRNKIEGLAEVDNLIGSIATKESYGNPHIQIDKPSYIENSSFSACSGTLAMPTSITETKVLANSILVDCDLPAGTIIPLNTCMFVLQLQEQEFVTFTFSIYDDMKKEARIDLEIPSAVFEELKIFQKVPLSAVIEQPRISSMDLSMAATYNSGFSLWNAPLFEIARTKQDSILCAIRRLNIIRNYLDAEKEGIIADADGFMPEIVGWTSLKTAAKRAREYFNPL</sequence>
<dbReference type="InParanoid" id="A0A1Y2GMU2"/>
<gene>
    <name evidence="4" type="ORF">BCR41DRAFT_103625</name>
</gene>
<accession>A0A1Y2GMU2</accession>
<evidence type="ECO:0000313" key="4">
    <source>
        <dbReference type="EMBL" id="ORZ12048.1"/>
    </source>
</evidence>
<dbReference type="EMBL" id="MCFF01000026">
    <property type="protein sequence ID" value="ORZ12048.1"/>
    <property type="molecule type" value="Genomic_DNA"/>
</dbReference>
<dbReference type="Pfam" id="PF07959">
    <property type="entry name" value="Fucose_pyrophosphorylase"/>
    <property type="match status" value="1"/>
</dbReference>
<feature type="domain" description="GDP-fucose pyrophosphorylase" evidence="3">
    <location>
        <begin position="118"/>
        <end position="546"/>
    </location>
</feature>
<organism evidence="4 5">
    <name type="scientific">Lobosporangium transversale</name>
    <dbReference type="NCBI Taxonomy" id="64571"/>
    <lineage>
        <taxon>Eukaryota</taxon>
        <taxon>Fungi</taxon>
        <taxon>Fungi incertae sedis</taxon>
        <taxon>Mucoromycota</taxon>
        <taxon>Mortierellomycotina</taxon>
        <taxon>Mortierellomycetes</taxon>
        <taxon>Mortierellales</taxon>
        <taxon>Mortierellaceae</taxon>
        <taxon>Lobosporangium</taxon>
    </lineage>
</organism>
<dbReference type="AlphaFoldDB" id="A0A1Y2GMU2"/>
<dbReference type="STRING" id="64571.A0A1Y2GMU2"/>
<evidence type="ECO:0000313" key="5">
    <source>
        <dbReference type="Proteomes" id="UP000193648"/>
    </source>
</evidence>
<dbReference type="RefSeq" id="XP_021879913.1">
    <property type="nucleotide sequence ID" value="XM_022019324.1"/>
</dbReference>
<dbReference type="PANTHER" id="PTHR15045:SF1">
    <property type="entry name" value="FUCOSE-1-PHOSPHATE GUANYLYLTRANSFERASE"/>
    <property type="match status" value="1"/>
</dbReference>
<comment type="caution">
    <text evidence="4">The sequence shown here is derived from an EMBL/GenBank/DDBJ whole genome shotgun (WGS) entry which is preliminary data.</text>
</comment>
<dbReference type="GO" id="GO:0042350">
    <property type="term" value="P:GDP-L-fucose biosynthetic process"/>
    <property type="evidence" value="ECO:0007669"/>
    <property type="project" value="UniProtKB-ARBA"/>
</dbReference>
<name>A0A1Y2GMU2_9FUNG</name>
<reference evidence="4 5" key="1">
    <citation type="submission" date="2016-07" db="EMBL/GenBank/DDBJ databases">
        <title>Pervasive Adenine N6-methylation of Active Genes in Fungi.</title>
        <authorList>
            <consortium name="DOE Joint Genome Institute"/>
            <person name="Mondo S.J."/>
            <person name="Dannebaum R.O."/>
            <person name="Kuo R.C."/>
            <person name="Labutti K."/>
            <person name="Haridas S."/>
            <person name="Kuo A."/>
            <person name="Salamov A."/>
            <person name="Ahrendt S.R."/>
            <person name="Lipzen A."/>
            <person name="Sullivan W."/>
            <person name="Andreopoulos W.B."/>
            <person name="Clum A."/>
            <person name="Lindquist E."/>
            <person name="Daum C."/>
            <person name="Ramamoorthy G.K."/>
            <person name="Gryganskyi A."/>
            <person name="Culley D."/>
            <person name="Magnuson J.K."/>
            <person name="James T.Y."/>
            <person name="O'Malley M.A."/>
            <person name="Stajich J.E."/>
            <person name="Spatafora J.W."/>
            <person name="Visel A."/>
            <person name="Grigoriev I.V."/>
        </authorList>
    </citation>
    <scope>NUCLEOTIDE SEQUENCE [LARGE SCALE GENOMIC DNA]</scope>
    <source>
        <strain evidence="4 5">NRRL 3116</strain>
    </source>
</reference>
<dbReference type="Proteomes" id="UP000193648">
    <property type="component" value="Unassembled WGS sequence"/>
</dbReference>
<evidence type="ECO:0000259" key="3">
    <source>
        <dbReference type="Pfam" id="PF07959"/>
    </source>
</evidence>
<keyword evidence="5" id="KW-1185">Reference proteome</keyword>
<keyword evidence="4" id="KW-0418">Kinase</keyword>
<dbReference type="PANTHER" id="PTHR15045">
    <property type="entry name" value="FUCOSE-1-PHOSPHATE GUANYLYLTRANSFERASE"/>
    <property type="match status" value="1"/>
</dbReference>
<dbReference type="GO" id="GO:0000166">
    <property type="term" value="F:nucleotide binding"/>
    <property type="evidence" value="ECO:0007669"/>
    <property type="project" value="UniProtKB-KW"/>
</dbReference>
<protein>
    <submittedName>
        <fullName evidence="4">L-fucokinase-domain-containing protein</fullName>
    </submittedName>
</protein>
<dbReference type="GO" id="GO:0016301">
    <property type="term" value="F:kinase activity"/>
    <property type="evidence" value="ECO:0007669"/>
    <property type="project" value="UniProtKB-KW"/>
</dbReference>
<dbReference type="InterPro" id="IPR012887">
    <property type="entry name" value="GDP_fucose_pyrophosphorylase"/>
</dbReference>
<evidence type="ECO:0000256" key="1">
    <source>
        <dbReference type="ARBA" id="ARBA00022679"/>
    </source>
</evidence>
<keyword evidence="1" id="KW-0808">Transferase</keyword>
<dbReference type="OrthoDB" id="10062280at2759"/>
<keyword evidence="2" id="KW-0547">Nucleotide-binding</keyword>
<dbReference type="GeneID" id="33561169"/>
<evidence type="ECO:0000256" key="2">
    <source>
        <dbReference type="ARBA" id="ARBA00022741"/>
    </source>
</evidence>